<dbReference type="InterPro" id="IPR027417">
    <property type="entry name" value="P-loop_NTPase"/>
</dbReference>
<evidence type="ECO:0000259" key="3">
    <source>
        <dbReference type="SMART" id="SM00487"/>
    </source>
</evidence>
<comment type="caution">
    <text evidence="4">The sequence shown here is derived from an EMBL/GenBank/DDBJ whole genome shotgun (WGS) entry which is preliminary data.</text>
</comment>
<dbReference type="PANTHER" id="PTHR45629:SF7">
    <property type="entry name" value="DNA EXCISION REPAIR PROTEIN ERCC-6-RELATED"/>
    <property type="match status" value="1"/>
</dbReference>
<keyword evidence="2" id="KW-1133">Transmembrane helix</keyword>
<feature type="region of interest" description="Disordered" evidence="1">
    <location>
        <begin position="187"/>
        <end position="217"/>
    </location>
</feature>
<dbReference type="InterPro" id="IPR050496">
    <property type="entry name" value="SNF2_RAD54_helicase_repair"/>
</dbReference>
<dbReference type="InterPro" id="IPR038718">
    <property type="entry name" value="SNF2-like_sf"/>
</dbReference>
<dbReference type="InterPro" id="IPR014001">
    <property type="entry name" value="Helicase_ATP-bd"/>
</dbReference>
<dbReference type="AlphaFoldDB" id="A0A1Q9CG88"/>
<gene>
    <name evidence="4" type="primary">mit1</name>
    <name evidence="4" type="ORF">AK812_SmicGene37456</name>
</gene>
<keyword evidence="2" id="KW-0812">Transmembrane</keyword>
<feature type="transmembrane region" description="Helical" evidence="2">
    <location>
        <begin position="449"/>
        <end position="471"/>
    </location>
</feature>
<evidence type="ECO:0000313" key="5">
    <source>
        <dbReference type="Proteomes" id="UP000186817"/>
    </source>
</evidence>
<dbReference type="EMBL" id="LSRX01001237">
    <property type="protein sequence ID" value="OLP81940.1"/>
    <property type="molecule type" value="Genomic_DNA"/>
</dbReference>
<feature type="transmembrane region" description="Helical" evidence="2">
    <location>
        <begin position="292"/>
        <end position="313"/>
    </location>
</feature>
<keyword evidence="5" id="KW-1185">Reference proteome</keyword>
<proteinExistence type="predicted"/>
<feature type="transmembrane region" description="Helical" evidence="2">
    <location>
        <begin position="531"/>
        <end position="551"/>
    </location>
</feature>
<feature type="compositionally biased region" description="Polar residues" evidence="1">
    <location>
        <begin position="207"/>
        <end position="217"/>
    </location>
</feature>
<reference evidence="4 5" key="1">
    <citation type="submission" date="2016-02" db="EMBL/GenBank/DDBJ databases">
        <title>Genome analysis of coral dinoflagellate symbionts highlights evolutionary adaptations to a symbiotic lifestyle.</title>
        <authorList>
            <person name="Aranda M."/>
            <person name="Li Y."/>
            <person name="Liew Y.J."/>
            <person name="Baumgarten S."/>
            <person name="Simakov O."/>
            <person name="Wilson M."/>
            <person name="Piel J."/>
            <person name="Ashoor H."/>
            <person name="Bougouffa S."/>
            <person name="Bajic V.B."/>
            <person name="Ryu T."/>
            <person name="Ravasi T."/>
            <person name="Bayer T."/>
            <person name="Micklem G."/>
            <person name="Kim H."/>
            <person name="Bhak J."/>
            <person name="Lajeunesse T.C."/>
            <person name="Voolstra C.R."/>
        </authorList>
    </citation>
    <scope>NUCLEOTIDE SEQUENCE [LARGE SCALE GENOMIC DNA]</scope>
    <source>
        <strain evidence="4 5">CCMP2467</strain>
    </source>
</reference>
<dbReference type="Gene3D" id="3.40.50.10810">
    <property type="entry name" value="Tandem AAA-ATPase domain"/>
    <property type="match status" value="1"/>
</dbReference>
<feature type="domain" description="Helicase ATP-binding" evidence="3">
    <location>
        <begin position="36"/>
        <end position="206"/>
    </location>
</feature>
<dbReference type="GO" id="GO:0005524">
    <property type="term" value="F:ATP binding"/>
    <property type="evidence" value="ECO:0007669"/>
    <property type="project" value="InterPro"/>
</dbReference>
<sequence length="572" mass="62969">MARSLTSFLGPDEGLAAKWSEGPLALRGGSELPEAIASRLRGYQRKGVSWLYERLFIENRGCLLTDEMGLGKTVQVACALAVGLFAAPKESSACGAISPALVLCPPTLVGNWARELRRWAPFEVEVLTPACSCESRQRLVQRVAAGLIDVVVASRGLLSRPHESTNPGVMATEALLARRMAFLSKGDLPPMRSARDSKPTPRGRNGSVASVGSSRNSAYRSLWDTSGQEDEEEPVVHEAIEPECFAQLAGKPSALQDNIYSLLAASVVHDTVRLKTGTLGPTSRMLRCGSSALLVVFCIGIQIFLLQCLYLQFVRRAVVDIRKLQLGEDNRLGGRQSTSSIECNIGPVYESDAVTVRGLPGFLMESQIKTFSQSELERICDIPLANWRFLAAILLVWTLVCYRNLRDGFRMFRRTVYATPTTDDIDEVLEQDYEAGSVLVKKLTKQLKFAISAVCVLPRMIIACALCVMGCRWLTATDNLQEILVNGVALEFVISLESILYAVVVSGRNKLMVDNTLFHNVLDTSMTTAEMWGSTLSVPMAMLWVFLYIFCLQGVLPDYRWDIAQFCTQTSL</sequence>
<feature type="transmembrane region" description="Helical" evidence="2">
    <location>
        <begin position="387"/>
        <end position="405"/>
    </location>
</feature>
<keyword evidence="2" id="KW-0472">Membrane</keyword>
<accession>A0A1Q9CG88</accession>
<feature type="transmembrane region" description="Helical" evidence="2">
    <location>
        <begin position="483"/>
        <end position="504"/>
    </location>
</feature>
<dbReference type="SUPFAM" id="SSF52540">
    <property type="entry name" value="P-loop containing nucleoside triphosphate hydrolases"/>
    <property type="match status" value="1"/>
</dbReference>
<evidence type="ECO:0000313" key="4">
    <source>
        <dbReference type="EMBL" id="OLP81940.1"/>
    </source>
</evidence>
<dbReference type="OrthoDB" id="427077at2759"/>
<dbReference type="Pfam" id="PF00176">
    <property type="entry name" value="SNF2-rel_dom"/>
    <property type="match status" value="1"/>
</dbReference>
<organism evidence="4 5">
    <name type="scientific">Symbiodinium microadriaticum</name>
    <name type="common">Dinoflagellate</name>
    <name type="synonym">Zooxanthella microadriatica</name>
    <dbReference type="NCBI Taxonomy" id="2951"/>
    <lineage>
        <taxon>Eukaryota</taxon>
        <taxon>Sar</taxon>
        <taxon>Alveolata</taxon>
        <taxon>Dinophyceae</taxon>
        <taxon>Suessiales</taxon>
        <taxon>Symbiodiniaceae</taxon>
        <taxon>Symbiodinium</taxon>
    </lineage>
</organism>
<dbReference type="Proteomes" id="UP000186817">
    <property type="component" value="Unassembled WGS sequence"/>
</dbReference>
<dbReference type="PANTHER" id="PTHR45629">
    <property type="entry name" value="SNF2/RAD54 FAMILY MEMBER"/>
    <property type="match status" value="1"/>
</dbReference>
<dbReference type="InterPro" id="IPR000330">
    <property type="entry name" value="SNF2_N"/>
</dbReference>
<evidence type="ECO:0000256" key="1">
    <source>
        <dbReference type="SAM" id="MobiDB-lite"/>
    </source>
</evidence>
<protein>
    <submittedName>
        <fullName evidence="4">Chromatin remodeling factor mit1</fullName>
    </submittedName>
</protein>
<evidence type="ECO:0000256" key="2">
    <source>
        <dbReference type="SAM" id="Phobius"/>
    </source>
</evidence>
<dbReference type="SMART" id="SM00487">
    <property type="entry name" value="DEXDc"/>
    <property type="match status" value="1"/>
</dbReference>
<name>A0A1Q9CG88_SYMMI</name>